<evidence type="ECO:0000256" key="2">
    <source>
        <dbReference type="ARBA" id="ARBA00023012"/>
    </source>
</evidence>
<dbReference type="Proteomes" id="UP000009286">
    <property type="component" value="Chromosome"/>
</dbReference>
<dbReference type="GO" id="GO:0000156">
    <property type="term" value="F:phosphorelay response regulator activity"/>
    <property type="evidence" value="ECO:0007669"/>
    <property type="project" value="TreeGrafter"/>
</dbReference>
<organism evidence="10 11">
    <name type="scientific">Micavibrio aeruginosavorus (strain ARL-13)</name>
    <dbReference type="NCBI Taxonomy" id="856793"/>
    <lineage>
        <taxon>Bacteria</taxon>
        <taxon>Pseudomonadati</taxon>
        <taxon>Bdellovibrionota</taxon>
        <taxon>Bdellovibrionia</taxon>
        <taxon>Bdellovibrionales</taxon>
        <taxon>Pseudobdellovibrionaceae</taxon>
        <taxon>Micavibrio</taxon>
    </lineage>
</organism>
<dbReference type="SMART" id="SM00862">
    <property type="entry name" value="Trans_reg_C"/>
    <property type="match status" value="1"/>
</dbReference>
<dbReference type="PANTHER" id="PTHR48111:SF1">
    <property type="entry name" value="TWO-COMPONENT RESPONSE REGULATOR ORR33"/>
    <property type="match status" value="1"/>
</dbReference>
<dbReference type="InterPro" id="IPR001867">
    <property type="entry name" value="OmpR/PhoB-type_DNA-bd"/>
</dbReference>
<dbReference type="OrthoDB" id="9802426at2"/>
<dbReference type="PANTHER" id="PTHR48111">
    <property type="entry name" value="REGULATOR OF RPOS"/>
    <property type="match status" value="1"/>
</dbReference>
<accession>G2KPX5</accession>
<dbReference type="CDD" id="cd17574">
    <property type="entry name" value="REC_OmpR"/>
    <property type="match status" value="1"/>
</dbReference>
<dbReference type="RefSeq" id="WP_014103566.1">
    <property type="nucleotide sequence ID" value="NC_016026.1"/>
</dbReference>
<dbReference type="GO" id="GO:0006355">
    <property type="term" value="P:regulation of DNA-templated transcription"/>
    <property type="evidence" value="ECO:0007669"/>
    <property type="project" value="InterPro"/>
</dbReference>
<evidence type="ECO:0000256" key="7">
    <source>
        <dbReference type="PROSITE-ProRule" id="PRU01091"/>
    </source>
</evidence>
<dbReference type="InterPro" id="IPR001789">
    <property type="entry name" value="Sig_transdc_resp-reg_receiver"/>
</dbReference>
<dbReference type="CDD" id="cd00383">
    <property type="entry name" value="trans_reg_C"/>
    <property type="match status" value="1"/>
</dbReference>
<dbReference type="GO" id="GO:0032993">
    <property type="term" value="C:protein-DNA complex"/>
    <property type="evidence" value="ECO:0007669"/>
    <property type="project" value="TreeGrafter"/>
</dbReference>
<evidence type="ECO:0000313" key="11">
    <source>
        <dbReference type="Proteomes" id="UP000009286"/>
    </source>
</evidence>
<dbReference type="GO" id="GO:0005829">
    <property type="term" value="C:cytosol"/>
    <property type="evidence" value="ECO:0007669"/>
    <property type="project" value="TreeGrafter"/>
</dbReference>
<dbReference type="KEGG" id="mai:MICA_2035"/>
<dbReference type="InterPro" id="IPR011006">
    <property type="entry name" value="CheY-like_superfamily"/>
</dbReference>
<protein>
    <submittedName>
        <fullName evidence="10">Response regulator</fullName>
    </submittedName>
</protein>
<dbReference type="SMART" id="SM00448">
    <property type="entry name" value="REC"/>
    <property type="match status" value="1"/>
</dbReference>
<dbReference type="eggNOG" id="COG0745">
    <property type="taxonomic scope" value="Bacteria"/>
</dbReference>
<keyword evidence="1 6" id="KW-0597">Phosphoprotein</keyword>
<keyword evidence="4 7" id="KW-0238">DNA-binding</keyword>
<proteinExistence type="predicted"/>
<evidence type="ECO:0000256" key="3">
    <source>
        <dbReference type="ARBA" id="ARBA00023015"/>
    </source>
</evidence>
<keyword evidence="3" id="KW-0805">Transcription regulation</keyword>
<dbReference type="SUPFAM" id="SSF52172">
    <property type="entry name" value="CheY-like"/>
    <property type="match status" value="1"/>
</dbReference>
<feature type="domain" description="Response regulatory" evidence="8">
    <location>
        <begin position="7"/>
        <end position="120"/>
    </location>
</feature>
<gene>
    <name evidence="10" type="ordered locus">MICA_2035</name>
</gene>
<feature type="modified residue" description="4-aspartylphosphate" evidence="6">
    <location>
        <position position="56"/>
    </location>
</feature>
<dbReference type="Gene3D" id="6.10.250.690">
    <property type="match status" value="1"/>
</dbReference>
<name>G2KPX5_MICAA</name>
<evidence type="ECO:0000256" key="5">
    <source>
        <dbReference type="ARBA" id="ARBA00023163"/>
    </source>
</evidence>
<feature type="domain" description="OmpR/PhoB-type" evidence="9">
    <location>
        <begin position="138"/>
        <end position="238"/>
    </location>
</feature>
<keyword evidence="2" id="KW-0902">Two-component regulatory system</keyword>
<dbReference type="Pfam" id="PF00486">
    <property type="entry name" value="Trans_reg_C"/>
    <property type="match status" value="1"/>
</dbReference>
<evidence type="ECO:0000259" key="9">
    <source>
        <dbReference type="PROSITE" id="PS51755"/>
    </source>
</evidence>
<dbReference type="HOGENOM" id="CLU_000445_30_4_5"/>
<evidence type="ECO:0000313" key="10">
    <source>
        <dbReference type="EMBL" id="AEP10343.1"/>
    </source>
</evidence>
<evidence type="ECO:0000256" key="4">
    <source>
        <dbReference type="ARBA" id="ARBA00023125"/>
    </source>
</evidence>
<dbReference type="Pfam" id="PF00072">
    <property type="entry name" value="Response_reg"/>
    <property type="match status" value="1"/>
</dbReference>
<dbReference type="GO" id="GO:0000976">
    <property type="term" value="F:transcription cis-regulatory region binding"/>
    <property type="evidence" value="ECO:0007669"/>
    <property type="project" value="TreeGrafter"/>
</dbReference>
<evidence type="ECO:0000259" key="8">
    <source>
        <dbReference type="PROSITE" id="PS50110"/>
    </source>
</evidence>
<dbReference type="AlphaFoldDB" id="G2KPX5"/>
<evidence type="ECO:0000256" key="6">
    <source>
        <dbReference type="PROSITE-ProRule" id="PRU00169"/>
    </source>
</evidence>
<sequence>MKTPTHTILIVDDDPLVQQILKEPLQYQNYNVLVAGDIAEMEKILHTCRPSLILLDHMLPGGNGIDALPHIRDLTDARIIMISSRDDLASKIKALESGADDYLCKPFQIHELFARIKVQLRHHSELFQRAAAATSHNSDRIQFGDWVLDRSQFQLFDRDSKSAGLTIKEFHLLEALVSAPNRVLTREQILDKVHNGNFNVTDRAIDTQIARIRKKLGDHRPESRMIQSVRVLGYKFSSDGIYANEGRKMSAAV</sequence>
<dbReference type="InterPro" id="IPR036388">
    <property type="entry name" value="WH-like_DNA-bd_sf"/>
</dbReference>
<reference evidence="10 11" key="1">
    <citation type="journal article" date="2011" name="BMC Genomics">
        <title>Genomic insights into an obligate epibiotic bacterial predator: Micavibrio aeruginosavorus ARL-13.</title>
        <authorList>
            <person name="Wang Z."/>
            <person name="Kadouri D."/>
            <person name="Wu M."/>
        </authorList>
    </citation>
    <scope>NUCLEOTIDE SEQUENCE [LARGE SCALE GENOMIC DNA]</scope>
    <source>
        <strain evidence="10 11">ARL-13</strain>
    </source>
</reference>
<dbReference type="SUPFAM" id="SSF46894">
    <property type="entry name" value="C-terminal effector domain of the bipartite response regulators"/>
    <property type="match status" value="1"/>
</dbReference>
<keyword evidence="5" id="KW-0804">Transcription</keyword>
<dbReference type="InterPro" id="IPR039420">
    <property type="entry name" value="WalR-like"/>
</dbReference>
<dbReference type="InterPro" id="IPR016032">
    <property type="entry name" value="Sig_transdc_resp-reg_C-effctor"/>
</dbReference>
<keyword evidence="11" id="KW-1185">Reference proteome</keyword>
<dbReference type="EMBL" id="CP002382">
    <property type="protein sequence ID" value="AEP10343.1"/>
    <property type="molecule type" value="Genomic_DNA"/>
</dbReference>
<dbReference type="Gene3D" id="1.10.10.10">
    <property type="entry name" value="Winged helix-like DNA-binding domain superfamily/Winged helix DNA-binding domain"/>
    <property type="match status" value="1"/>
</dbReference>
<evidence type="ECO:0000256" key="1">
    <source>
        <dbReference type="ARBA" id="ARBA00022553"/>
    </source>
</evidence>
<dbReference type="Gene3D" id="3.40.50.2300">
    <property type="match status" value="1"/>
</dbReference>
<dbReference type="STRING" id="856793.MICA_2035"/>
<dbReference type="PROSITE" id="PS51755">
    <property type="entry name" value="OMPR_PHOB"/>
    <property type="match status" value="1"/>
</dbReference>
<dbReference type="PROSITE" id="PS50110">
    <property type="entry name" value="RESPONSE_REGULATORY"/>
    <property type="match status" value="1"/>
</dbReference>
<feature type="DNA-binding region" description="OmpR/PhoB-type" evidence="7">
    <location>
        <begin position="138"/>
        <end position="238"/>
    </location>
</feature>